<dbReference type="Pfam" id="PF08242">
    <property type="entry name" value="Methyltransf_12"/>
    <property type="match status" value="1"/>
</dbReference>
<dbReference type="InterPro" id="IPR014043">
    <property type="entry name" value="Acyl_transferase_dom"/>
</dbReference>
<dbReference type="HOGENOM" id="CLU_000022_37_7_1"/>
<dbReference type="InterPro" id="IPR014031">
    <property type="entry name" value="Ketoacyl_synth_C"/>
</dbReference>
<evidence type="ECO:0000259" key="11">
    <source>
        <dbReference type="PROSITE" id="PS52004"/>
    </source>
</evidence>
<dbReference type="GO" id="GO:0004315">
    <property type="term" value="F:3-oxoacyl-[acyl-carrier-protein] synthase activity"/>
    <property type="evidence" value="ECO:0007669"/>
    <property type="project" value="InterPro"/>
</dbReference>
<dbReference type="PROSITE" id="PS52019">
    <property type="entry name" value="PKS_MFAS_DH"/>
    <property type="match status" value="1"/>
</dbReference>
<dbReference type="InterPro" id="IPR016039">
    <property type="entry name" value="Thiolase-like"/>
</dbReference>
<dbReference type="Proteomes" id="UP000008782">
    <property type="component" value="Unassembled WGS sequence"/>
</dbReference>
<dbReference type="CDD" id="cd02440">
    <property type="entry name" value="AdoMet_MTases"/>
    <property type="match status" value="1"/>
</dbReference>
<evidence type="ECO:0000259" key="12">
    <source>
        <dbReference type="PROSITE" id="PS52019"/>
    </source>
</evidence>
<dbReference type="InterPro" id="IPR032821">
    <property type="entry name" value="PKS_assoc"/>
</dbReference>
<dbReference type="VEuPathDB" id="FungiDB:GLRG_11507"/>
<dbReference type="InterPro" id="IPR049900">
    <property type="entry name" value="PKS_mFAS_DH"/>
</dbReference>
<dbReference type="GO" id="GO:0004312">
    <property type="term" value="F:fatty acid synthase activity"/>
    <property type="evidence" value="ECO:0007669"/>
    <property type="project" value="TreeGrafter"/>
</dbReference>
<dbReference type="Gene3D" id="3.40.50.150">
    <property type="entry name" value="Vaccinia Virus protein VP39"/>
    <property type="match status" value="1"/>
</dbReference>
<dbReference type="Gene3D" id="3.10.129.110">
    <property type="entry name" value="Polyketide synthase dehydratase"/>
    <property type="match status" value="1"/>
</dbReference>
<dbReference type="Gene3D" id="3.40.366.10">
    <property type="entry name" value="Malonyl-Coenzyme A Acyl Carrier Protein, domain 2"/>
    <property type="match status" value="1"/>
</dbReference>
<evidence type="ECO:0000256" key="4">
    <source>
        <dbReference type="ARBA" id="ARBA00022679"/>
    </source>
</evidence>
<dbReference type="Gene3D" id="3.30.559.30">
    <property type="entry name" value="Nonribosomal peptide synthetase, condensation domain"/>
    <property type="match status" value="1"/>
</dbReference>
<evidence type="ECO:0000256" key="1">
    <source>
        <dbReference type="ARBA" id="ARBA00022450"/>
    </source>
</evidence>
<dbReference type="InterPro" id="IPR013968">
    <property type="entry name" value="PKS_KR"/>
</dbReference>
<dbReference type="SMART" id="SM00826">
    <property type="entry name" value="PKS_DH"/>
    <property type="match status" value="1"/>
</dbReference>
<dbReference type="SUPFAM" id="SSF53901">
    <property type="entry name" value="Thiolase-like"/>
    <property type="match status" value="1"/>
</dbReference>
<dbReference type="InterPro" id="IPR049552">
    <property type="entry name" value="PKS_DH_N"/>
</dbReference>
<dbReference type="CDD" id="cd19532">
    <property type="entry name" value="C_PKS-NRPS"/>
    <property type="match status" value="1"/>
</dbReference>
<organism evidence="14">
    <name type="scientific">Colletotrichum graminicola (strain M1.001 / M2 / FGSC 10212)</name>
    <name type="common">Maize anthracnose fungus</name>
    <name type="synonym">Glomerella graminicola</name>
    <dbReference type="NCBI Taxonomy" id="645133"/>
    <lineage>
        <taxon>Eukaryota</taxon>
        <taxon>Fungi</taxon>
        <taxon>Dikarya</taxon>
        <taxon>Ascomycota</taxon>
        <taxon>Pezizomycotina</taxon>
        <taxon>Sordariomycetes</taxon>
        <taxon>Hypocreomycetidae</taxon>
        <taxon>Glomerellales</taxon>
        <taxon>Glomerellaceae</taxon>
        <taxon>Colletotrichum</taxon>
        <taxon>Colletotrichum graminicola species complex</taxon>
    </lineage>
</organism>
<dbReference type="InterPro" id="IPR016035">
    <property type="entry name" value="Acyl_Trfase/lysoPLipase"/>
</dbReference>
<dbReference type="EMBL" id="GG697420">
    <property type="protein sequence ID" value="EFQ36362.1"/>
    <property type="molecule type" value="Genomic_DNA"/>
</dbReference>
<keyword evidence="1" id="KW-0596">Phosphopantetheine</keyword>
<dbReference type="InterPro" id="IPR001227">
    <property type="entry name" value="Ac_transferase_dom_sf"/>
</dbReference>
<dbReference type="PANTHER" id="PTHR43775">
    <property type="entry name" value="FATTY ACID SYNTHASE"/>
    <property type="match status" value="1"/>
</dbReference>
<dbReference type="InterPro" id="IPR016036">
    <property type="entry name" value="Malonyl_transacylase_ACP-bd"/>
</dbReference>
<dbReference type="SUPFAM" id="SSF52777">
    <property type="entry name" value="CoA-dependent acyltransferases"/>
    <property type="match status" value="2"/>
</dbReference>
<dbReference type="GO" id="GO:0031177">
    <property type="term" value="F:phosphopantetheine binding"/>
    <property type="evidence" value="ECO:0007669"/>
    <property type="project" value="InterPro"/>
</dbReference>
<dbReference type="InterPro" id="IPR049551">
    <property type="entry name" value="PKS_DH_C"/>
</dbReference>
<evidence type="ECO:0000256" key="9">
    <source>
        <dbReference type="SAM" id="MobiDB-lite"/>
    </source>
</evidence>
<keyword evidence="7" id="KW-0511">Multifunctional enzyme</keyword>
<evidence type="ECO:0000256" key="7">
    <source>
        <dbReference type="ARBA" id="ARBA00023268"/>
    </source>
</evidence>
<dbReference type="RefSeq" id="XP_008100382.1">
    <property type="nucleotide sequence ID" value="XM_008102191.1"/>
</dbReference>
<evidence type="ECO:0000256" key="6">
    <source>
        <dbReference type="ARBA" id="ARBA00023002"/>
    </source>
</evidence>
<evidence type="ECO:0000256" key="5">
    <source>
        <dbReference type="ARBA" id="ARBA00022737"/>
    </source>
</evidence>
<dbReference type="Pfam" id="PF00109">
    <property type="entry name" value="ketoacyl-synt"/>
    <property type="match status" value="1"/>
</dbReference>
<keyword evidence="5" id="KW-0677">Repeat</keyword>
<dbReference type="SMART" id="SM00825">
    <property type="entry name" value="PKS_KS"/>
    <property type="match status" value="1"/>
</dbReference>
<dbReference type="PROSITE" id="PS00606">
    <property type="entry name" value="KS3_1"/>
    <property type="match status" value="1"/>
</dbReference>
<sequence length="3021" mass="330906">MPCSTTTFKPKEPIAVVGIGCRFPGGASSPSKLWEILEKPRDLLKKVPIDRFNIDSVYHADGSFHGRTNAPYAYFLDENIRAFDANFFNIQHHEAEVTDPQHRLLLETVYEALEAAGIRVEDLRGSPTAVYCGQMMNDYKDLVNFDLDGLPTYAATGTAASILSNRVSYFFDWHGPSMTIDTACSSSLVAVHHAVQQLRTGSSKVAIAAGANLILGPVPFIVESKMNMLSPTGRSSMWDEKANGYARGEGVAAVVLKTLSQALSDGDNIECIIRETGVNQDGRSPGITMPSHRAQEALIRETYAAAGLDLSRAEDRCQYFEAHGTGTSAGDPQEAEAIARSFFGSRGRSPEEAPLYVGSIKTVIGHAEGTAGVAGLIKASLAMQHRVIPPNMLFDKLSPKVAPFYQNLHVPSKAQPWPELPPDVPIRASVNSFGFGGTNAHVILEAHPDSELRLRRTSQCSSAVPIWPIPITANSELSLKATAQDLLQYLRSASGIQIQDLAWTLTNRRSVLPVRRALTAQTIPGVCAALEATIASIDKKEGLVVSSLSTRKPKVLGVFTGQGAQWSAMGKILISAVPHARNVISQLDQSLSSLPPRYRPSWTLYDQLMLEGDSSNVYDARFSQPLCCAIQIILVQMLTATGIKFEVVVGHSSGEIACAYAAGFITASKAIRIAYLRGLVSDKAASPSGVEGAMLAAGCSQEDAEELCGLNVFRGRICVAASNAPDSVTISGDADAIEEAREVLEDESKFARQLKVNKAYHSFHMKPCAEPYMRALQDSECDAVDANTTSTAEPSTVWISSVQAGHRMRGQDVTANYWKDNLLSPVLFSQAVEHVARNLEPVDLAIEVGCHPALKGPCLKTIKECVEPGAPELPYVGCMRRGADDLDAFADALGYVWERFGTESVSLAGLNEILPQTPVNSLAKALPPYPWDRSKSYWLDTRRTRFFLRGGEPKPHLLLGKLSADSTSTALQWRNSIRPRDISWLDSHQLQGQTVFPGAGYVVMVAEAAMHVAKGRSVQLLEVFDVEIFKAVTFDNESSLVELSLSLEVYPAPASAHHVSASFRIDCCLSREDAMSPSTSGKLIITYGPGAPDTLPVAHVEPPHMSNISVDAFYKELSAVGYGYTNDFRGLSSMRRADFKACGSMRLPHAGSADGDDQLLLHPATLDNAFQTLIAAVSAPGDGLMRSLLVPTSIGRIALNPWLCGEVSRSSEEVHYNATSTTSRISSISGDIEVFDPRTGHIMFQVEGISTKAASAATKANDHTMFMHWEWDRLVPDKLLNRAEYAATDADREVASAMERIVYFYIRSFLEDHAAEKLADLAPHHQTQIRWFQHKMDEARQGRSLFYQAEWERDQQADIQSVIARHEANSHVRLIQRVGEGLRDVFFDGRNAFELMDHDGLLSEFYGSDSGFGPAYYYMQHAIAPILHRYQKMDILEIGAGTGGATRYILDQDPAPAFNSYTFTDISTSFFEKAHETFAQFEDKMEFQALDVRRSPVEQGFTPHSYDLIIASNVLHATPNLQETMANVRTLLKPGGNIVVVELTSPRHSRIGFIFGLFADWWAGVDDDRVLQPYVSIERWDGILRKTGFSGVASKFEDPEDEIFPTSVFRSEAVNDKVARLYEPLLFPARDPSPTVVVVGGATPKSSRICRGIQKILPARRFELLQSLEDVGAGWLGSDVKPTFLVLSELDDPVFAGMNEARFEALKVLGEAAGHMLWVTEDAWLDPVKAMAIGFLRTLRLECVQCGIQVLDVDDADKLGWEYLAETLLRLEECSDWQDAGLLWTLEPEIYVSQGLARIPRLKPNRPMNDRLNSGRREVLADADPKTTPVVLYQDDDAAYLQSNDTYEPDVKEGPGFSCKPLTSRLRVLHSLARAVRLGNFGYFNVVHGISVSSGEAVIALCEENGSLVDAAPDRVAHLPGQARPALLLAVAADLLAQTLVAETAPGAHILIYGAPRIYEDRIAQRVKAKGIRATFASVRPRTAEDDDAAGEDSSSSSWSSWIQLHENMTQLALSRMLPRHVSAFYNFSLDRSPVGAGQVLSKRFAARSCPTFQAEHLASLTASAWTRQTGNALGAMLDESVKVCLAAAAAAGVGAAKDVHATPAQELVTLQRRVGYSTVIDWTLHDVLSARVLPVDSGRLFSDDKTYLLIGLTGDLGRSICRWMLGHGAKHVVLSSRHPQVEDRWLAEMQELGGNVMVLPMDVANQKSLDTGLDMIRKSFPPIGGVAFGPLVLKDVLLKNMQLDQMQTVLHPKVTGARLLQERLDEREHRLEFFVMFSSFVMVCGNPGQSAYSAANAYTHALALRRRACGLAGSTIDMGAIWGVGYIVRQGRDEEYETISFKFDKVSEMELHALFAEAVVVGRPGPSSSSNDATQRDEIEVITGMRFLDPTNKELIPHYDDPRLGHFILREKRESAAGGATTLVSVKERLLEAESVDEVCQIVGDGLAEKLRATLQITHEDGVKRDTPLIDQGVDSLSAVTIGTWFSKNLNLELPVLKILGGASINDLAEEAAERLPPSATPLVHCSDLKVPVAVQSSSDDSASSRSSDTEPSSVSTSPPLTAIPGNKVGDTLPFERKASMSLNQEYSWKMQRQSADPTRFNSTIGMYMKGYIDLDRMAWAFEAVLRRHKIFQTRFPSSGETVQIIMDAPRIRFRAVPVADRAAAEQGFKDVDGQSYDLAAGDTLKLVDFYWAPDEHIVIIAYNQLVCDGWTYERLFVELAQIYDGNNDLPPAPQYADFAARQRAAYEKGGMDADLAYWKSLHEALPEPLPVLSLPPGSPPAAAGDPKPPPSWDQHVLKARVSPATASRIRNVCRRSKATPMQFYLASYYVLLARLTGRADMAIGVADANRPDLDDLSTMGLFLNMLLLRLGHTAGDTFASALSRAREHMRGAVLHSRAPMHVVLEGLGVDSAKPHAFMQAVFDYKQGQAESGALGEAHMAGVLASRSRTPYDITLEMSDDPSKSPLLTFKLQSSQYSPRDVREVMGSFMSLLDAFSRDQGTLISEAQLDWDDVQFAFEE</sequence>
<keyword evidence="14" id="KW-1185">Reference proteome</keyword>
<dbReference type="PANTHER" id="PTHR43775:SF20">
    <property type="entry name" value="HYBRID PKS-NRPS SYNTHETASE APDA"/>
    <property type="match status" value="1"/>
</dbReference>
<dbReference type="FunFam" id="3.40.47.10:FF:000019">
    <property type="entry name" value="Polyketide synthase type I"/>
    <property type="match status" value="1"/>
</dbReference>
<dbReference type="Pfam" id="PF00668">
    <property type="entry name" value="Condensation"/>
    <property type="match status" value="1"/>
</dbReference>
<dbReference type="Pfam" id="PF08659">
    <property type="entry name" value="KR"/>
    <property type="match status" value="1"/>
</dbReference>
<dbReference type="InterPro" id="IPR020841">
    <property type="entry name" value="PKS_Beta-ketoAc_synthase_dom"/>
</dbReference>
<feature type="compositionally biased region" description="Low complexity" evidence="9">
    <location>
        <begin position="2777"/>
        <end position="2787"/>
    </location>
</feature>
<dbReference type="SUPFAM" id="SSF47336">
    <property type="entry name" value="ACP-like"/>
    <property type="match status" value="1"/>
</dbReference>
<keyword evidence="3" id="KW-0489">Methyltransferase</keyword>
<dbReference type="Gene3D" id="3.40.50.720">
    <property type="entry name" value="NAD(P)-binding Rossmann-like Domain"/>
    <property type="match status" value="1"/>
</dbReference>
<evidence type="ECO:0000259" key="10">
    <source>
        <dbReference type="PROSITE" id="PS50075"/>
    </source>
</evidence>
<keyword evidence="4" id="KW-0808">Transferase</keyword>
<dbReference type="SUPFAM" id="SSF52151">
    <property type="entry name" value="FabD/lysophospholipase-like"/>
    <property type="match status" value="1"/>
</dbReference>
<dbReference type="Pfam" id="PF02801">
    <property type="entry name" value="Ketoacyl-synt_C"/>
    <property type="match status" value="1"/>
</dbReference>
<dbReference type="STRING" id="645133.E3QZS4"/>
<dbReference type="SUPFAM" id="SSF53335">
    <property type="entry name" value="S-adenosyl-L-methionine-dependent methyltransferases"/>
    <property type="match status" value="1"/>
</dbReference>
<feature type="domain" description="Ketosynthase family 3 (KS3)" evidence="11">
    <location>
        <begin position="11"/>
        <end position="446"/>
    </location>
</feature>
<evidence type="ECO:0000313" key="13">
    <source>
        <dbReference type="EMBL" id="EFQ36362.1"/>
    </source>
</evidence>
<protein>
    <submittedName>
        <fullName evidence="13">Beta-ketoacyl synthase domain-containing protein</fullName>
    </submittedName>
</protein>
<dbReference type="SMART" id="SM00827">
    <property type="entry name" value="PKS_AT"/>
    <property type="match status" value="1"/>
</dbReference>
<keyword evidence="6" id="KW-0560">Oxidoreductase</keyword>
<dbReference type="GO" id="GO:0006633">
    <property type="term" value="P:fatty acid biosynthetic process"/>
    <property type="evidence" value="ECO:0007669"/>
    <property type="project" value="InterPro"/>
</dbReference>
<dbReference type="GO" id="GO:0009403">
    <property type="term" value="P:toxin biosynthetic process"/>
    <property type="evidence" value="ECO:0007669"/>
    <property type="project" value="UniProtKB-ARBA"/>
</dbReference>
<evidence type="ECO:0000256" key="2">
    <source>
        <dbReference type="ARBA" id="ARBA00022553"/>
    </source>
</evidence>
<dbReference type="eggNOG" id="KOG1202">
    <property type="taxonomic scope" value="Eukaryota"/>
</dbReference>
<evidence type="ECO:0000256" key="3">
    <source>
        <dbReference type="ARBA" id="ARBA00022603"/>
    </source>
</evidence>
<dbReference type="Gene3D" id="3.40.47.10">
    <property type="match status" value="1"/>
</dbReference>
<accession>E3QZS4</accession>
<dbReference type="OrthoDB" id="329835at2759"/>
<dbReference type="SUPFAM" id="SSF55048">
    <property type="entry name" value="Probable ACP-binding domain of malonyl-CoA ACP transacylase"/>
    <property type="match status" value="1"/>
</dbReference>
<name>E3QZS4_COLGM</name>
<dbReference type="PROSITE" id="PS52004">
    <property type="entry name" value="KS3_2"/>
    <property type="match status" value="1"/>
</dbReference>
<keyword evidence="2" id="KW-0597">Phosphoprotein</keyword>
<dbReference type="SUPFAM" id="SSF51735">
    <property type="entry name" value="NAD(P)-binding Rossmann-fold domains"/>
    <property type="match status" value="1"/>
</dbReference>
<dbReference type="SMART" id="SM00823">
    <property type="entry name" value="PKS_PP"/>
    <property type="match status" value="1"/>
</dbReference>
<reference evidence="14" key="1">
    <citation type="journal article" date="2012" name="Nat. Genet.">
        <title>Lifestyle transitions in plant pathogenic Colletotrichum fungi deciphered by genome and transcriptome analyses.</title>
        <authorList>
            <person name="O'Connell R.J."/>
            <person name="Thon M.R."/>
            <person name="Hacquard S."/>
            <person name="Amyotte S.G."/>
            <person name="Kleemann J."/>
            <person name="Torres M.F."/>
            <person name="Damm U."/>
            <person name="Buiate E.A."/>
            <person name="Epstein L."/>
            <person name="Alkan N."/>
            <person name="Altmueller J."/>
            <person name="Alvarado-Balderrama L."/>
            <person name="Bauser C.A."/>
            <person name="Becker C."/>
            <person name="Birren B.W."/>
            <person name="Chen Z."/>
            <person name="Choi J."/>
            <person name="Crouch J.A."/>
            <person name="Duvick J.P."/>
            <person name="Farman M.A."/>
            <person name="Gan P."/>
            <person name="Heiman D."/>
            <person name="Henrissat B."/>
            <person name="Howard R.J."/>
            <person name="Kabbage M."/>
            <person name="Koch C."/>
            <person name="Kracher B."/>
            <person name="Kubo Y."/>
            <person name="Law A.D."/>
            <person name="Lebrun M.-H."/>
            <person name="Lee Y.-H."/>
            <person name="Miyara I."/>
            <person name="Moore N."/>
            <person name="Neumann U."/>
            <person name="Nordstroem K."/>
            <person name="Panaccione D.G."/>
            <person name="Panstruga R."/>
            <person name="Place M."/>
            <person name="Proctor R.H."/>
            <person name="Prusky D."/>
            <person name="Rech G."/>
            <person name="Reinhardt R."/>
            <person name="Rollins J.A."/>
            <person name="Rounsley S."/>
            <person name="Schardl C.L."/>
            <person name="Schwartz D.C."/>
            <person name="Shenoy N."/>
            <person name="Shirasu K."/>
            <person name="Sikhakolli U.R."/>
            <person name="Stueber K."/>
            <person name="Sukno S.A."/>
            <person name="Sweigard J.A."/>
            <person name="Takano Y."/>
            <person name="Takahara H."/>
            <person name="Trail F."/>
            <person name="van der Does H.C."/>
            <person name="Voll L.M."/>
            <person name="Will I."/>
            <person name="Young S."/>
            <person name="Zeng Q."/>
            <person name="Zhang J."/>
            <person name="Zhou S."/>
            <person name="Dickman M.B."/>
            <person name="Schulze-Lefert P."/>
            <person name="Ver Loren van Themaat E."/>
            <person name="Ma L.-J."/>
            <person name="Vaillancourt L.J."/>
        </authorList>
    </citation>
    <scope>NUCLEOTIDE SEQUENCE [LARGE SCALE GENOMIC DNA]</scope>
    <source>
        <strain evidence="14">M1.001 / M2 / FGSC 10212</strain>
    </source>
</reference>
<dbReference type="InterPro" id="IPR001242">
    <property type="entry name" value="Condensation_dom"/>
</dbReference>
<dbReference type="CDD" id="cd00833">
    <property type="entry name" value="PKS"/>
    <property type="match status" value="1"/>
</dbReference>
<dbReference type="InterPro" id="IPR020806">
    <property type="entry name" value="PKS_PP-bd"/>
</dbReference>
<feature type="domain" description="Carrier" evidence="10">
    <location>
        <begin position="2442"/>
        <end position="2517"/>
    </location>
</feature>
<dbReference type="InterPro" id="IPR013217">
    <property type="entry name" value="Methyltransf_12"/>
</dbReference>
<dbReference type="GO" id="GO:0032259">
    <property type="term" value="P:methylation"/>
    <property type="evidence" value="ECO:0007669"/>
    <property type="project" value="UniProtKB-KW"/>
</dbReference>
<dbReference type="InterPro" id="IPR023213">
    <property type="entry name" value="CAT-like_dom_sf"/>
</dbReference>
<dbReference type="InterPro" id="IPR029063">
    <property type="entry name" value="SAM-dependent_MTases_sf"/>
</dbReference>
<dbReference type="Pfam" id="PF14765">
    <property type="entry name" value="PS-DH"/>
    <property type="match status" value="1"/>
</dbReference>
<dbReference type="Gene3D" id="1.10.1200.10">
    <property type="entry name" value="ACP-like"/>
    <property type="match status" value="1"/>
</dbReference>
<dbReference type="SMART" id="SM00822">
    <property type="entry name" value="PKS_KR"/>
    <property type="match status" value="1"/>
</dbReference>
<dbReference type="GO" id="GO:0016491">
    <property type="term" value="F:oxidoreductase activity"/>
    <property type="evidence" value="ECO:0007669"/>
    <property type="project" value="UniProtKB-KW"/>
</dbReference>
<dbReference type="Pfam" id="PF00698">
    <property type="entry name" value="Acyl_transf_1"/>
    <property type="match status" value="1"/>
</dbReference>
<feature type="region of interest" description="C-terminal hotdog fold" evidence="8">
    <location>
        <begin position="1105"/>
        <end position="1260"/>
    </location>
</feature>
<dbReference type="PROSITE" id="PS50075">
    <property type="entry name" value="CARRIER"/>
    <property type="match status" value="1"/>
</dbReference>
<dbReference type="GO" id="GO:0008168">
    <property type="term" value="F:methyltransferase activity"/>
    <property type="evidence" value="ECO:0007669"/>
    <property type="project" value="UniProtKB-KW"/>
</dbReference>
<dbReference type="InterPro" id="IPR036736">
    <property type="entry name" value="ACP-like_sf"/>
</dbReference>
<dbReference type="Pfam" id="PF16197">
    <property type="entry name" value="KAsynt_C_assoc"/>
    <property type="match status" value="1"/>
</dbReference>
<feature type="active site" description="Proton donor; for dehydratase activity" evidence="8">
    <location>
        <position position="1167"/>
    </location>
</feature>
<feature type="region of interest" description="N-terminal hotdog fold" evidence="8">
    <location>
        <begin position="956"/>
        <end position="1090"/>
    </location>
</feature>
<dbReference type="Gene3D" id="3.30.559.10">
    <property type="entry name" value="Chloramphenicol acetyltransferase-like domain"/>
    <property type="match status" value="1"/>
</dbReference>
<dbReference type="InterPro" id="IPR018201">
    <property type="entry name" value="Ketoacyl_synth_AS"/>
</dbReference>
<dbReference type="Pfam" id="PF21089">
    <property type="entry name" value="PKS_DH_N"/>
    <property type="match status" value="1"/>
</dbReference>
<gene>
    <name evidence="13" type="ORF">GLRG_11507</name>
</gene>
<dbReference type="GeneID" id="24416871"/>
<dbReference type="InterPro" id="IPR014030">
    <property type="entry name" value="Ketoacyl_synth_N"/>
</dbReference>
<feature type="region of interest" description="Disordered" evidence="9">
    <location>
        <begin position="2538"/>
        <end position="2570"/>
    </location>
</feature>
<feature type="active site" description="Proton acceptor; for dehydratase activity" evidence="8">
    <location>
        <position position="988"/>
    </location>
</feature>
<dbReference type="InterPro" id="IPR057326">
    <property type="entry name" value="KR_dom"/>
</dbReference>
<dbReference type="InterPro" id="IPR050091">
    <property type="entry name" value="PKS_NRPS_Biosynth_Enz"/>
</dbReference>
<dbReference type="Pfam" id="PF00550">
    <property type="entry name" value="PP-binding"/>
    <property type="match status" value="1"/>
</dbReference>
<feature type="compositionally biased region" description="Low complexity" evidence="9">
    <location>
        <begin position="2538"/>
        <end position="2564"/>
    </location>
</feature>
<proteinExistence type="predicted"/>
<feature type="domain" description="PKS/mFAS DH" evidence="12">
    <location>
        <begin position="956"/>
        <end position="1260"/>
    </location>
</feature>
<dbReference type="InterPro" id="IPR036291">
    <property type="entry name" value="NAD(P)-bd_dom_sf"/>
</dbReference>
<feature type="region of interest" description="Disordered" evidence="9">
    <location>
        <begin position="2777"/>
        <end position="2796"/>
    </location>
</feature>
<dbReference type="InterPro" id="IPR020807">
    <property type="entry name" value="PKS_DH"/>
</dbReference>
<evidence type="ECO:0000313" key="14">
    <source>
        <dbReference type="Proteomes" id="UP000008782"/>
    </source>
</evidence>
<evidence type="ECO:0000256" key="8">
    <source>
        <dbReference type="PROSITE-ProRule" id="PRU01363"/>
    </source>
</evidence>
<dbReference type="InterPro" id="IPR009081">
    <property type="entry name" value="PP-bd_ACP"/>
</dbReference>
<dbReference type="InterPro" id="IPR042104">
    <property type="entry name" value="PKS_dehydratase_sf"/>
</dbReference>